<keyword evidence="5 6" id="KW-0472">Membrane</keyword>
<feature type="transmembrane region" description="Helical" evidence="6">
    <location>
        <begin position="415"/>
        <end position="431"/>
    </location>
</feature>
<sequence length="871" mass="97547">MKKLVQQIWTWFQARLRLIKILFILSVLVFVVIEVGRIAKELNGTALKASLATQSPTSILAMAILGLLAVVPMLNYDFTITAMLPGHFTRKEVLKSGWIVNTFTNLAGFGGFLGATLRANFYHRGASRKQILAAISKIALFLLAGLSLWSVVALGLIFGFGIGRMYQDYWLWLIGAAAYFPALMLVTHLSRREFFADLPIRRQLRLALGSFLEWGGCAGFFLVIGYFLAVPGNLFELLPLFLIANVLGVLSMMPGGLGSFDVFMIFGLGQMGLDNNLAVVWLLFYRLFYYVIPFLIGALFFAQDAGKKLNQTLEGLPMLLLRRVGHGVLVVFLYFTAIMLLLRGVVPDIALRNALYLRLYPFTFLFLSRVTNIVMAFVVFGFARGIANKVQKAYWPTVLILIIACIASLRQAAGWHFVVFVLAILLVAFLARKELTRQRMDFPWGNRLIDGIIFGFTALFYAIALFYNAPALHHRRIPPAFFFPSERMWLTTAVGVVMAALTLGIIYRYLSSPQTPLGLTGRAAASRVKALIARCGGNEVSQLAFTGDKQVRFYQVAGVDRVCFLFRKKTDKLVILGEPIGDPADWPAAISDFIQAANVQDLSLVFYEVSEALTMQLHEYGFDFMKFGESGVVDLTQFTLAGSKRKGERALMHKFERMGYRFAWLQPPFDAATLAELQAVSDSWLNGRSEKGFSLGFFDADYLNQAPIGVIYAPDGAIVAFANSMAMQPGIASVDLMRSRADAPSGIMDAVFINLFQQALADGKTQFDLGMAPLSNVGLSDYAFIEERLAHLVYEYGYRFYGFQGLRSYKEKYVTTWSPRYVAYRKRSSLLFTLLQLLLLVNQTATPQHENWPRRFGFATKLDEWLQRNAD</sequence>
<reference evidence="9" key="1">
    <citation type="journal article" date="2019" name="Int. J. Syst. Evol. Microbiol.">
        <title>The Global Catalogue of Microorganisms (GCM) 10K type strain sequencing project: providing services to taxonomists for standard genome sequencing and annotation.</title>
        <authorList>
            <consortium name="The Broad Institute Genomics Platform"/>
            <consortium name="The Broad Institute Genome Sequencing Center for Infectious Disease"/>
            <person name="Wu L."/>
            <person name="Ma J."/>
        </authorList>
    </citation>
    <scope>NUCLEOTIDE SEQUENCE [LARGE SCALE GENOMIC DNA]</scope>
    <source>
        <strain evidence="9">CCM 8903</strain>
    </source>
</reference>
<evidence type="ECO:0000256" key="1">
    <source>
        <dbReference type="ARBA" id="ARBA00004651"/>
    </source>
</evidence>
<comment type="subcellular location">
    <subcellularLocation>
        <location evidence="1">Cell membrane</location>
        <topology evidence="1">Multi-pass membrane protein</topology>
    </subcellularLocation>
</comment>
<dbReference type="InterPro" id="IPR016181">
    <property type="entry name" value="Acyl_CoA_acyltransferase"/>
</dbReference>
<evidence type="ECO:0000313" key="8">
    <source>
        <dbReference type="EMBL" id="MFD1486184.1"/>
    </source>
</evidence>
<proteinExistence type="predicted"/>
<evidence type="ECO:0000256" key="2">
    <source>
        <dbReference type="ARBA" id="ARBA00022475"/>
    </source>
</evidence>
<feature type="transmembrane region" description="Helical" evidence="6">
    <location>
        <begin position="323"/>
        <end position="342"/>
    </location>
</feature>
<keyword evidence="9" id="KW-1185">Reference proteome</keyword>
<evidence type="ECO:0000256" key="6">
    <source>
        <dbReference type="SAM" id="Phobius"/>
    </source>
</evidence>
<feature type="transmembrane region" description="Helical" evidence="6">
    <location>
        <begin position="169"/>
        <end position="186"/>
    </location>
</feature>
<feature type="transmembrane region" description="Helical" evidence="6">
    <location>
        <begin position="362"/>
        <end position="381"/>
    </location>
</feature>
<dbReference type="Pfam" id="PF09924">
    <property type="entry name" value="LPG_synthase_C"/>
    <property type="match status" value="1"/>
</dbReference>
<feature type="transmembrane region" description="Helical" evidence="6">
    <location>
        <begin position="240"/>
        <end position="266"/>
    </location>
</feature>
<feature type="transmembrane region" description="Helical" evidence="6">
    <location>
        <begin position="98"/>
        <end position="118"/>
    </location>
</feature>
<evidence type="ECO:0000256" key="4">
    <source>
        <dbReference type="ARBA" id="ARBA00022989"/>
    </source>
</evidence>
<dbReference type="Proteomes" id="UP001597252">
    <property type="component" value="Unassembled WGS sequence"/>
</dbReference>
<feature type="domain" description="Phosphatidylglycerol lysyltransferase C-terminal" evidence="7">
    <location>
        <begin position="530"/>
        <end position="824"/>
    </location>
</feature>
<dbReference type="NCBIfam" id="NF033480">
    <property type="entry name" value="bifunc_MprF"/>
    <property type="match status" value="1"/>
</dbReference>
<comment type="caution">
    <text evidence="8">The sequence shown here is derived from an EMBL/GenBank/DDBJ whole genome shotgun (WGS) entry which is preliminary data.</text>
</comment>
<accession>A0ABW4EBQ5</accession>
<feature type="transmembrane region" description="Helical" evidence="6">
    <location>
        <begin position="489"/>
        <end position="510"/>
    </location>
</feature>
<dbReference type="SUPFAM" id="SSF55729">
    <property type="entry name" value="Acyl-CoA N-acyltransferases (Nat)"/>
    <property type="match status" value="1"/>
</dbReference>
<feature type="transmembrane region" description="Helical" evidence="6">
    <location>
        <begin position="138"/>
        <end position="162"/>
    </location>
</feature>
<dbReference type="PANTHER" id="PTHR34697">
    <property type="entry name" value="PHOSPHATIDYLGLYCEROL LYSYLTRANSFERASE"/>
    <property type="match status" value="1"/>
</dbReference>
<feature type="transmembrane region" description="Helical" evidence="6">
    <location>
        <begin position="206"/>
        <end position="228"/>
    </location>
</feature>
<feature type="transmembrane region" description="Helical" evidence="6">
    <location>
        <begin position="21"/>
        <end position="39"/>
    </location>
</feature>
<evidence type="ECO:0000256" key="3">
    <source>
        <dbReference type="ARBA" id="ARBA00022692"/>
    </source>
</evidence>
<dbReference type="InterPro" id="IPR051211">
    <property type="entry name" value="PG_lysyltransferase"/>
</dbReference>
<evidence type="ECO:0000256" key="5">
    <source>
        <dbReference type="ARBA" id="ARBA00023136"/>
    </source>
</evidence>
<dbReference type="InterPro" id="IPR024320">
    <property type="entry name" value="LPG_synthase_C"/>
</dbReference>
<feature type="transmembrane region" description="Helical" evidence="6">
    <location>
        <begin position="278"/>
        <end position="302"/>
    </location>
</feature>
<feature type="transmembrane region" description="Helical" evidence="6">
    <location>
        <begin position="59"/>
        <end position="78"/>
    </location>
</feature>
<gene>
    <name evidence="8" type="primary">mprF</name>
    <name evidence="8" type="ORF">ACFQ5J_13205</name>
</gene>
<dbReference type="EMBL" id="JBHTON010000054">
    <property type="protein sequence ID" value="MFD1486184.1"/>
    <property type="molecule type" value="Genomic_DNA"/>
</dbReference>
<dbReference type="PANTHER" id="PTHR34697:SF2">
    <property type="entry name" value="PHOSPHATIDYLGLYCEROL LYSYLTRANSFERASE"/>
    <property type="match status" value="1"/>
</dbReference>
<evidence type="ECO:0000259" key="7">
    <source>
        <dbReference type="Pfam" id="PF09924"/>
    </source>
</evidence>
<keyword evidence="2" id="KW-1003">Cell membrane</keyword>
<organism evidence="8 9">
    <name type="scientific">Lacticaseibacillus baoqingensis</name>
    <dbReference type="NCBI Taxonomy" id="2486013"/>
    <lineage>
        <taxon>Bacteria</taxon>
        <taxon>Bacillati</taxon>
        <taxon>Bacillota</taxon>
        <taxon>Bacilli</taxon>
        <taxon>Lactobacillales</taxon>
        <taxon>Lactobacillaceae</taxon>
        <taxon>Lacticaseibacillus</taxon>
    </lineage>
</organism>
<protein>
    <submittedName>
        <fullName evidence="8">Bifunctional lysylphosphatidylglycerol flippase/synthetase MprF</fullName>
    </submittedName>
</protein>
<feature type="transmembrane region" description="Helical" evidence="6">
    <location>
        <begin position="452"/>
        <end position="469"/>
    </location>
</feature>
<keyword evidence="3 6" id="KW-0812">Transmembrane</keyword>
<keyword evidence="4 6" id="KW-1133">Transmembrane helix</keyword>
<evidence type="ECO:0000313" key="9">
    <source>
        <dbReference type="Proteomes" id="UP001597252"/>
    </source>
</evidence>
<name>A0ABW4EBQ5_9LACO</name>
<dbReference type="RefSeq" id="WP_125752358.1">
    <property type="nucleotide sequence ID" value="NZ_JBHTON010000054.1"/>
</dbReference>
<feature type="transmembrane region" description="Helical" evidence="6">
    <location>
        <begin position="393"/>
        <end position="409"/>
    </location>
</feature>